<dbReference type="RefSeq" id="WP_158446294.1">
    <property type="nucleotide sequence ID" value="NZ_JAOAOS010000018.1"/>
</dbReference>
<comment type="caution">
    <text evidence="1">The sequence shown here is derived from an EMBL/GenBank/DDBJ whole genome shotgun (WGS) entry which is preliminary data.</text>
</comment>
<proteinExistence type="predicted"/>
<dbReference type="Pfam" id="PF20331">
    <property type="entry name" value="DUF6626"/>
    <property type="match status" value="1"/>
</dbReference>
<name>A0ABW0F9L7_9HYPH</name>
<evidence type="ECO:0000313" key="1">
    <source>
        <dbReference type="EMBL" id="MFC5295882.1"/>
    </source>
</evidence>
<organism evidence="1 2">
    <name type="scientific">Bosea minatitlanensis</name>
    <dbReference type="NCBI Taxonomy" id="128782"/>
    <lineage>
        <taxon>Bacteria</taxon>
        <taxon>Pseudomonadati</taxon>
        <taxon>Pseudomonadota</taxon>
        <taxon>Alphaproteobacteria</taxon>
        <taxon>Hyphomicrobiales</taxon>
        <taxon>Boseaceae</taxon>
        <taxon>Bosea</taxon>
    </lineage>
</organism>
<protein>
    <submittedName>
        <fullName evidence="1">DUF6626 family protein</fullName>
    </submittedName>
</protein>
<gene>
    <name evidence="1" type="ORF">ACFPK2_23125</name>
</gene>
<dbReference type="Proteomes" id="UP001595976">
    <property type="component" value="Unassembled WGS sequence"/>
</dbReference>
<evidence type="ECO:0000313" key="2">
    <source>
        <dbReference type="Proteomes" id="UP001595976"/>
    </source>
</evidence>
<keyword evidence="2" id="KW-1185">Reference proteome</keyword>
<sequence length="74" mass="8463">MLDDIYEQVRERGLVKNRSAFSRQFLGRAHNYASAKRTREQPSQNTLLHLVRSLAQAGANDIAERILQTLLEPV</sequence>
<accession>A0ABW0F9L7</accession>
<reference evidence="2" key="1">
    <citation type="journal article" date="2019" name="Int. J. Syst. Evol. Microbiol.">
        <title>The Global Catalogue of Microorganisms (GCM) 10K type strain sequencing project: providing services to taxonomists for standard genome sequencing and annotation.</title>
        <authorList>
            <consortium name="The Broad Institute Genomics Platform"/>
            <consortium name="The Broad Institute Genome Sequencing Center for Infectious Disease"/>
            <person name="Wu L."/>
            <person name="Ma J."/>
        </authorList>
    </citation>
    <scope>NUCLEOTIDE SEQUENCE [LARGE SCALE GENOMIC DNA]</scope>
    <source>
        <strain evidence="2">CGMCC 1.15643</strain>
    </source>
</reference>
<dbReference type="EMBL" id="JBHSLI010000022">
    <property type="protein sequence ID" value="MFC5295882.1"/>
    <property type="molecule type" value="Genomic_DNA"/>
</dbReference>
<dbReference type="InterPro" id="IPR046734">
    <property type="entry name" value="DUF6626"/>
</dbReference>